<dbReference type="Proteomes" id="UP000886998">
    <property type="component" value="Unassembled WGS sequence"/>
</dbReference>
<feature type="transmembrane region" description="Helical" evidence="1">
    <location>
        <begin position="224"/>
        <end position="243"/>
    </location>
</feature>
<proteinExistence type="predicted"/>
<keyword evidence="3" id="KW-1185">Reference proteome</keyword>
<name>A0A8X7CLS1_9ARAC</name>
<protein>
    <recommendedName>
        <fullName evidence="4">Gustatory receptor</fullName>
    </recommendedName>
</protein>
<feature type="transmembrane region" description="Helical" evidence="1">
    <location>
        <begin position="71"/>
        <end position="94"/>
    </location>
</feature>
<feature type="transmembrane region" description="Helical" evidence="1">
    <location>
        <begin position="315"/>
        <end position="336"/>
    </location>
</feature>
<sequence>MKRANSLFHHPRQKIVMPGMKDSQKNRGSELLRQIHPLIIAFLFTGLDFRPKKDEKNLHEYNPSIAYRERVIKIYCVLTYFTSWVFSLMIIYGICKNEENLPVKEYIGYLFVELSLIFFRGVLHLRRKNIAHTLEHLSDAYDEIKYKSKSLKKGVITAFLIGYPGMYMLMYGLLHLSFIAKGPSYYKKFMRRRYNYVISLTLPDYVYYLLGIIDFFLNELNFASVYQFIILFITMSIALSLILEDYCKSINASGATFNAMQKHHISAMNTVQVVDKCVSYPLFVLLGTHIWLLFFLLSFFYWQSKLEHSLSALDIYFYLLFILYVFQYFTVTVFAAKVHEAVQNIKMEVSKMNSSLSQLTAVEQILLMVKINHHSDICLTVWGSINITRNFVFSSFGALLTFGALYLSI</sequence>
<reference evidence="2" key="1">
    <citation type="submission" date="2020-08" db="EMBL/GenBank/DDBJ databases">
        <title>Multicomponent nature underlies the extraordinary mechanical properties of spider dragline silk.</title>
        <authorList>
            <person name="Kono N."/>
            <person name="Nakamura H."/>
            <person name="Mori M."/>
            <person name="Yoshida Y."/>
            <person name="Ohtoshi R."/>
            <person name="Malay A.D."/>
            <person name="Moran D.A.P."/>
            <person name="Tomita M."/>
            <person name="Numata K."/>
            <person name="Arakawa K."/>
        </authorList>
    </citation>
    <scope>NUCLEOTIDE SEQUENCE</scope>
</reference>
<feature type="transmembrane region" description="Helical" evidence="1">
    <location>
        <begin position="155"/>
        <end position="174"/>
    </location>
</feature>
<dbReference type="EMBL" id="BMAV01018204">
    <property type="protein sequence ID" value="GFY70370.1"/>
    <property type="molecule type" value="Genomic_DNA"/>
</dbReference>
<evidence type="ECO:0000313" key="3">
    <source>
        <dbReference type="Proteomes" id="UP000886998"/>
    </source>
</evidence>
<feature type="transmembrane region" description="Helical" evidence="1">
    <location>
        <begin position="391"/>
        <end position="408"/>
    </location>
</feature>
<keyword evidence="1" id="KW-0812">Transmembrane</keyword>
<accession>A0A8X7CLS1</accession>
<gene>
    <name evidence="2" type="primary">AVEN_121620_1</name>
    <name evidence="2" type="ORF">TNIN_448961</name>
</gene>
<feature type="transmembrane region" description="Helical" evidence="1">
    <location>
        <begin position="278"/>
        <end position="303"/>
    </location>
</feature>
<feature type="transmembrane region" description="Helical" evidence="1">
    <location>
        <begin position="194"/>
        <end position="217"/>
    </location>
</feature>
<evidence type="ECO:0000256" key="1">
    <source>
        <dbReference type="SAM" id="Phobius"/>
    </source>
</evidence>
<evidence type="ECO:0008006" key="4">
    <source>
        <dbReference type="Google" id="ProtNLM"/>
    </source>
</evidence>
<dbReference type="OrthoDB" id="6436144at2759"/>
<comment type="caution">
    <text evidence="2">The sequence shown here is derived from an EMBL/GenBank/DDBJ whole genome shotgun (WGS) entry which is preliminary data.</text>
</comment>
<keyword evidence="1" id="KW-0472">Membrane</keyword>
<dbReference type="AlphaFoldDB" id="A0A8X7CLS1"/>
<keyword evidence="1" id="KW-1133">Transmembrane helix</keyword>
<evidence type="ECO:0000313" key="2">
    <source>
        <dbReference type="EMBL" id="GFY70370.1"/>
    </source>
</evidence>
<organism evidence="2 3">
    <name type="scientific">Trichonephila inaurata madagascariensis</name>
    <dbReference type="NCBI Taxonomy" id="2747483"/>
    <lineage>
        <taxon>Eukaryota</taxon>
        <taxon>Metazoa</taxon>
        <taxon>Ecdysozoa</taxon>
        <taxon>Arthropoda</taxon>
        <taxon>Chelicerata</taxon>
        <taxon>Arachnida</taxon>
        <taxon>Araneae</taxon>
        <taxon>Araneomorphae</taxon>
        <taxon>Entelegynae</taxon>
        <taxon>Araneoidea</taxon>
        <taxon>Nephilidae</taxon>
        <taxon>Trichonephila</taxon>
        <taxon>Trichonephila inaurata</taxon>
    </lineage>
</organism>